<evidence type="ECO:0000313" key="6">
    <source>
        <dbReference type="EMBL" id="GJN06988.1"/>
    </source>
</evidence>
<comment type="caution">
    <text evidence="6">The sequence shown here is derived from an EMBL/GenBank/DDBJ whole genome shotgun (WGS) entry which is preliminary data.</text>
</comment>
<evidence type="ECO:0000256" key="5">
    <source>
        <dbReference type="SAM" id="MobiDB-lite"/>
    </source>
</evidence>
<organism evidence="6 7">
    <name type="scientific">Eleusine coracana subsp. coracana</name>
    <dbReference type="NCBI Taxonomy" id="191504"/>
    <lineage>
        <taxon>Eukaryota</taxon>
        <taxon>Viridiplantae</taxon>
        <taxon>Streptophyta</taxon>
        <taxon>Embryophyta</taxon>
        <taxon>Tracheophyta</taxon>
        <taxon>Spermatophyta</taxon>
        <taxon>Magnoliopsida</taxon>
        <taxon>Liliopsida</taxon>
        <taxon>Poales</taxon>
        <taxon>Poaceae</taxon>
        <taxon>PACMAD clade</taxon>
        <taxon>Chloridoideae</taxon>
        <taxon>Cynodonteae</taxon>
        <taxon>Eleusininae</taxon>
        <taxon>Eleusine</taxon>
    </lineage>
</organism>
<gene>
    <name evidence="6" type="primary">ga24772</name>
    <name evidence="6" type="ORF">PR202_ga24772</name>
</gene>
<dbReference type="PANTHER" id="PTHR31250">
    <property type="entry name" value="IQ DOMAIN-CONTAINING PROTEIN IQM3"/>
    <property type="match status" value="1"/>
</dbReference>
<dbReference type="PANTHER" id="PTHR31250:SF10">
    <property type="entry name" value="IQ DOMAIN-CONTAINING PROTEIN IQM3"/>
    <property type="match status" value="1"/>
</dbReference>
<reference evidence="6" key="2">
    <citation type="submission" date="2021-12" db="EMBL/GenBank/DDBJ databases">
        <title>Resequencing data analysis of finger millet.</title>
        <authorList>
            <person name="Hatakeyama M."/>
            <person name="Aluri S."/>
            <person name="Balachadran M.T."/>
            <person name="Sivarajan S.R."/>
            <person name="Poveda L."/>
            <person name="Shimizu-Inatsugi R."/>
            <person name="Schlapbach R."/>
            <person name="Sreeman S.M."/>
            <person name="Shimizu K.K."/>
        </authorList>
    </citation>
    <scope>NUCLEOTIDE SEQUENCE</scope>
</reference>
<feature type="compositionally biased region" description="Polar residues" evidence="5">
    <location>
        <begin position="372"/>
        <end position="391"/>
    </location>
</feature>
<feature type="compositionally biased region" description="Low complexity" evidence="5">
    <location>
        <begin position="354"/>
        <end position="369"/>
    </location>
</feature>
<evidence type="ECO:0000313" key="7">
    <source>
        <dbReference type="Proteomes" id="UP001054889"/>
    </source>
</evidence>
<reference evidence="6" key="1">
    <citation type="journal article" date="2018" name="DNA Res.">
        <title>Multiple hybrid de novo genome assembly of finger millet, an orphan allotetraploid crop.</title>
        <authorList>
            <person name="Hatakeyama M."/>
            <person name="Aluri S."/>
            <person name="Balachadran M.T."/>
            <person name="Sivarajan S.R."/>
            <person name="Patrignani A."/>
            <person name="Gruter S."/>
            <person name="Poveda L."/>
            <person name="Shimizu-Inatsugi R."/>
            <person name="Baeten J."/>
            <person name="Francoijs K.J."/>
            <person name="Nataraja K.N."/>
            <person name="Reddy Y.A.N."/>
            <person name="Phadnis S."/>
            <person name="Ravikumar R.L."/>
            <person name="Schlapbach R."/>
            <person name="Sreeman S.M."/>
            <person name="Shimizu K.K."/>
        </authorList>
    </citation>
    <scope>NUCLEOTIDE SEQUENCE</scope>
</reference>
<proteinExistence type="predicted"/>
<dbReference type="CDD" id="cd23767">
    <property type="entry name" value="IQCD"/>
    <property type="match status" value="1"/>
</dbReference>
<keyword evidence="7" id="KW-1185">Reference proteome</keyword>
<protein>
    <submittedName>
        <fullName evidence="6">Uncharacterized protein</fullName>
    </submittedName>
</protein>
<evidence type="ECO:0000256" key="1">
    <source>
        <dbReference type="ARBA" id="ARBA00004123"/>
    </source>
</evidence>
<evidence type="ECO:0000256" key="2">
    <source>
        <dbReference type="ARBA" id="ARBA00004496"/>
    </source>
</evidence>
<keyword evidence="4" id="KW-0539">Nucleus</keyword>
<sequence length="391" mass="43055">MEVETMLPAPALGVAEANLPEASSPVVESGGSENGAATKLQKVYRSYRTRRKLADSAVVVEELWWVRVYPETAKLLSWRSSTGSRLLDVGEGKDVDLPECPRALLRKQCIKYLGPQERENYEYIINEGKIVHKLTAELLDTSQDKGTKWIFVMSTAKRLYAGKKEKGVFQHSSFLAGGATIAAGRFTAENGVIKSIWAYSGHYKPSSENLSNFMNFLEDNGVDLKEVEVRASTKEDYYDDPVPSDTQDFTAAISPPEVILPAKTTERLEGENAPAEQAKLAYERTLSGGLPSPKSTEVPQKVILERMKSKGESKSYQLGHRLSLKWCTGAGPRIGCVKDYPMELRMQAMEMVELSPRGSTSSASSRLPSCFSPRSPTSPLAQIQASLPQPI</sequence>
<feature type="region of interest" description="Disordered" evidence="5">
    <location>
        <begin position="353"/>
        <end position="391"/>
    </location>
</feature>
<comment type="subcellular location">
    <subcellularLocation>
        <location evidence="2">Cytoplasm</location>
    </subcellularLocation>
    <subcellularLocation>
        <location evidence="1">Nucleus</location>
    </subcellularLocation>
</comment>
<dbReference type="InterPro" id="IPR044159">
    <property type="entry name" value="IQM"/>
</dbReference>
<dbReference type="AlphaFoldDB" id="A0AAV5D7S5"/>
<name>A0AAV5D7S5_ELECO</name>
<accession>A0AAV5D7S5</accession>
<dbReference type="GO" id="GO:0005634">
    <property type="term" value="C:nucleus"/>
    <property type="evidence" value="ECO:0007669"/>
    <property type="project" value="UniProtKB-SubCell"/>
</dbReference>
<dbReference type="GO" id="GO:0005737">
    <property type="term" value="C:cytoplasm"/>
    <property type="evidence" value="ECO:0007669"/>
    <property type="project" value="UniProtKB-SubCell"/>
</dbReference>
<dbReference type="EMBL" id="BQKI01000013">
    <property type="protein sequence ID" value="GJN06988.1"/>
    <property type="molecule type" value="Genomic_DNA"/>
</dbReference>
<evidence type="ECO:0000256" key="3">
    <source>
        <dbReference type="ARBA" id="ARBA00022490"/>
    </source>
</evidence>
<keyword evidence="3" id="KW-0963">Cytoplasm</keyword>
<dbReference type="Proteomes" id="UP001054889">
    <property type="component" value="Unassembled WGS sequence"/>
</dbReference>
<dbReference type="PROSITE" id="PS50096">
    <property type="entry name" value="IQ"/>
    <property type="match status" value="1"/>
</dbReference>
<evidence type="ECO:0000256" key="4">
    <source>
        <dbReference type="ARBA" id="ARBA00023242"/>
    </source>
</evidence>